<feature type="binding site" evidence="13">
    <location>
        <begin position="47"/>
        <end position="54"/>
    </location>
    <ligand>
        <name>ATP</name>
        <dbReference type="ChEBI" id="CHEBI:30616"/>
    </ligand>
</feature>
<dbReference type="GO" id="GO:0005524">
    <property type="term" value="F:ATP binding"/>
    <property type="evidence" value="ECO:0007669"/>
    <property type="project" value="UniProtKB-UniRule"/>
</dbReference>
<dbReference type="GO" id="GO:0005886">
    <property type="term" value="C:plasma membrane"/>
    <property type="evidence" value="ECO:0007669"/>
    <property type="project" value="TreeGrafter"/>
</dbReference>
<keyword evidence="9 13" id="KW-0418">Kinase</keyword>
<comment type="similarity">
    <text evidence="13">Belongs to the LpxK family.</text>
</comment>
<dbReference type="GO" id="GO:0009244">
    <property type="term" value="P:lipopolysaccharide core region biosynthetic process"/>
    <property type="evidence" value="ECO:0007669"/>
    <property type="project" value="TreeGrafter"/>
</dbReference>
<dbReference type="AlphaFoldDB" id="A0A6P0U804"/>
<name>A0A6P0U804_9FLAO</name>
<evidence type="ECO:0000313" key="14">
    <source>
        <dbReference type="EMBL" id="NER09265.1"/>
    </source>
</evidence>
<reference evidence="14 15" key="1">
    <citation type="submission" date="2020-01" db="EMBL/GenBank/DDBJ databases">
        <title>Muriicola jejuensis KCTC 22299.</title>
        <authorList>
            <person name="Wang G."/>
        </authorList>
    </citation>
    <scope>NUCLEOTIDE SEQUENCE [LARGE SCALE GENOMIC DNA]</scope>
    <source>
        <strain evidence="14 15">KCTC 22299</strain>
    </source>
</reference>
<organism evidence="14 15">
    <name type="scientific">Muriicola jejuensis</name>
    <dbReference type="NCBI Taxonomy" id="504488"/>
    <lineage>
        <taxon>Bacteria</taxon>
        <taxon>Pseudomonadati</taxon>
        <taxon>Bacteroidota</taxon>
        <taxon>Flavobacteriia</taxon>
        <taxon>Flavobacteriales</taxon>
        <taxon>Flavobacteriaceae</taxon>
        <taxon>Muriicola</taxon>
    </lineage>
</organism>
<evidence type="ECO:0000256" key="8">
    <source>
        <dbReference type="ARBA" id="ARBA00022741"/>
    </source>
</evidence>
<dbReference type="GO" id="GO:0009245">
    <property type="term" value="P:lipid A biosynthetic process"/>
    <property type="evidence" value="ECO:0007669"/>
    <property type="project" value="UniProtKB-UniRule"/>
</dbReference>
<keyword evidence="11 13" id="KW-0443">Lipid metabolism</keyword>
<dbReference type="HAMAP" id="MF_00409">
    <property type="entry name" value="LpxK"/>
    <property type="match status" value="1"/>
</dbReference>
<keyword evidence="7 13" id="KW-0808">Transferase</keyword>
<evidence type="ECO:0000256" key="9">
    <source>
        <dbReference type="ARBA" id="ARBA00022777"/>
    </source>
</evidence>
<evidence type="ECO:0000256" key="7">
    <source>
        <dbReference type="ARBA" id="ARBA00022679"/>
    </source>
</evidence>
<protein>
    <recommendedName>
        <fullName evidence="4 13">Tetraacyldisaccharide 4'-kinase</fullName>
        <ecNumber evidence="3 13">2.7.1.130</ecNumber>
    </recommendedName>
    <alternativeName>
        <fullName evidence="12 13">Lipid A 4'-kinase</fullName>
    </alternativeName>
</protein>
<keyword evidence="8 13" id="KW-0547">Nucleotide-binding</keyword>
<dbReference type="PANTHER" id="PTHR42724">
    <property type="entry name" value="TETRAACYLDISACCHARIDE 4'-KINASE"/>
    <property type="match status" value="1"/>
</dbReference>
<comment type="caution">
    <text evidence="14">The sequence shown here is derived from an EMBL/GenBank/DDBJ whole genome shotgun (WGS) entry which is preliminary data.</text>
</comment>
<evidence type="ECO:0000256" key="5">
    <source>
        <dbReference type="ARBA" id="ARBA00022516"/>
    </source>
</evidence>
<dbReference type="GO" id="GO:0009029">
    <property type="term" value="F:lipid-A 4'-kinase activity"/>
    <property type="evidence" value="ECO:0007669"/>
    <property type="project" value="UniProtKB-UniRule"/>
</dbReference>
<comment type="catalytic activity">
    <reaction evidence="13">
        <text>a lipid A disaccharide + ATP = a lipid IVA + ADP + H(+)</text>
        <dbReference type="Rhea" id="RHEA:67840"/>
        <dbReference type="ChEBI" id="CHEBI:15378"/>
        <dbReference type="ChEBI" id="CHEBI:30616"/>
        <dbReference type="ChEBI" id="CHEBI:176343"/>
        <dbReference type="ChEBI" id="CHEBI:176425"/>
        <dbReference type="ChEBI" id="CHEBI:456216"/>
        <dbReference type="EC" id="2.7.1.130"/>
    </reaction>
</comment>
<dbReference type="EMBL" id="JAABOP010000001">
    <property type="protein sequence ID" value="NER09265.1"/>
    <property type="molecule type" value="Genomic_DNA"/>
</dbReference>
<keyword evidence="15" id="KW-1185">Reference proteome</keyword>
<dbReference type="PANTHER" id="PTHR42724:SF1">
    <property type="entry name" value="TETRAACYLDISACCHARIDE 4'-KINASE, MITOCHONDRIAL-RELATED"/>
    <property type="match status" value="1"/>
</dbReference>
<dbReference type="NCBIfam" id="TIGR00682">
    <property type="entry name" value="lpxK"/>
    <property type="match status" value="1"/>
</dbReference>
<evidence type="ECO:0000256" key="2">
    <source>
        <dbReference type="ARBA" id="ARBA00004870"/>
    </source>
</evidence>
<dbReference type="EC" id="2.7.1.130" evidence="3 13"/>
<dbReference type="SUPFAM" id="SSF52540">
    <property type="entry name" value="P-loop containing nucleoside triphosphate hydrolases"/>
    <property type="match status" value="1"/>
</dbReference>
<evidence type="ECO:0000313" key="15">
    <source>
        <dbReference type="Proteomes" id="UP000468443"/>
    </source>
</evidence>
<gene>
    <name evidence="13 14" type="primary">lpxK</name>
    <name evidence="14" type="ORF">GWK09_01950</name>
</gene>
<proteinExistence type="inferred from homology"/>
<dbReference type="RefSeq" id="WP_163691326.1">
    <property type="nucleotide sequence ID" value="NZ_FXTW01000001.1"/>
</dbReference>
<evidence type="ECO:0000256" key="3">
    <source>
        <dbReference type="ARBA" id="ARBA00012071"/>
    </source>
</evidence>
<evidence type="ECO:0000256" key="6">
    <source>
        <dbReference type="ARBA" id="ARBA00022556"/>
    </source>
</evidence>
<keyword evidence="5 13" id="KW-0444">Lipid biosynthesis</keyword>
<evidence type="ECO:0000256" key="11">
    <source>
        <dbReference type="ARBA" id="ARBA00023098"/>
    </source>
</evidence>
<evidence type="ECO:0000256" key="12">
    <source>
        <dbReference type="ARBA" id="ARBA00029757"/>
    </source>
</evidence>
<comment type="pathway">
    <text evidence="2 13">Glycolipid biosynthesis; lipid IV(A) biosynthesis; lipid IV(A) from (3R)-3-hydroxytetradecanoyl-[acyl-carrier-protein] and UDP-N-acetyl-alpha-D-glucosamine: step 6/6.</text>
</comment>
<accession>A0A6P0U804</accession>
<evidence type="ECO:0000256" key="4">
    <source>
        <dbReference type="ARBA" id="ARBA00016436"/>
    </source>
</evidence>
<evidence type="ECO:0000256" key="10">
    <source>
        <dbReference type="ARBA" id="ARBA00022840"/>
    </source>
</evidence>
<keyword evidence="10 13" id="KW-0067">ATP-binding</keyword>
<keyword evidence="6 13" id="KW-0441">Lipid A biosynthesis</keyword>
<comment type="function">
    <text evidence="1 13">Transfers the gamma-phosphate of ATP to the 4'-position of a tetraacyldisaccharide 1-phosphate intermediate (termed DS-1-P) to form tetraacyldisaccharide 1,4'-bis-phosphate (lipid IVA).</text>
</comment>
<dbReference type="InterPro" id="IPR027417">
    <property type="entry name" value="P-loop_NTPase"/>
</dbReference>
<evidence type="ECO:0000256" key="13">
    <source>
        <dbReference type="HAMAP-Rule" id="MF_00409"/>
    </source>
</evidence>
<evidence type="ECO:0000256" key="1">
    <source>
        <dbReference type="ARBA" id="ARBA00002274"/>
    </source>
</evidence>
<dbReference type="Proteomes" id="UP000468443">
    <property type="component" value="Unassembled WGS sequence"/>
</dbReference>
<dbReference type="InterPro" id="IPR003758">
    <property type="entry name" value="LpxK"/>
</dbReference>
<dbReference type="UniPathway" id="UPA00359">
    <property type="reaction ID" value="UER00482"/>
</dbReference>
<sequence length="330" mass="37601">MQLLRKIAFPFSLLYGLGVYLRNLCYDAGIFTSVSPDTPTVCVGNLSTGGTGKTPMIEWMLKTLGTDRRLAVLSRGYKRRTKGFFIVHPESDPQNSGDEPLQIARKFPGVTVAVEANRLKGIEILTREVAPELILLDDAYQHRRVKARINVLLTSYSKLYTDDWYLPTGNLRDHKGQAQRADVIVVTKCPAELSKEERERIIQKLRPLSRQKLLFSTLAYSDELIGISGRVRFSSLEKREVVLVTAIADPSPLLEYLDQRGIRYRHLRFPDHHYFTEAEIEGFKEADLLLTTEKDFTRMDGRVPEAYFLPVEHRFLADGRAQMTSLLQAL</sequence>
<dbReference type="Pfam" id="PF02606">
    <property type="entry name" value="LpxK"/>
    <property type="match status" value="1"/>
</dbReference>